<feature type="disulfide bond" description="Redox-active" evidence="9">
    <location>
        <begin position="40"/>
        <end position="43"/>
    </location>
</feature>
<accession>A0A9E8MUT4</accession>
<dbReference type="GO" id="GO:0005829">
    <property type="term" value="C:cytosol"/>
    <property type="evidence" value="ECO:0007669"/>
    <property type="project" value="TreeGrafter"/>
</dbReference>
<dbReference type="InterPro" id="IPR013766">
    <property type="entry name" value="Thioredoxin_domain"/>
</dbReference>
<evidence type="ECO:0000256" key="7">
    <source>
        <dbReference type="PIRNR" id="PIRNR000077"/>
    </source>
</evidence>
<evidence type="ECO:0000259" key="10">
    <source>
        <dbReference type="PROSITE" id="PS51352"/>
    </source>
</evidence>
<evidence type="ECO:0000256" key="9">
    <source>
        <dbReference type="PIRSR" id="PIRSR000077-4"/>
    </source>
</evidence>
<keyword evidence="4 9" id="KW-1015">Disulfide bond</keyword>
<dbReference type="FunFam" id="3.40.30.10:FF:000001">
    <property type="entry name" value="Thioredoxin"/>
    <property type="match status" value="1"/>
</dbReference>
<dbReference type="PROSITE" id="PS00194">
    <property type="entry name" value="THIOREDOXIN_1"/>
    <property type="match status" value="1"/>
</dbReference>
<evidence type="ECO:0000256" key="3">
    <source>
        <dbReference type="ARBA" id="ARBA00022982"/>
    </source>
</evidence>
<sequence>MSKTQLKNNIMALEITDANFEETVLKSDKPVMVDFWAAWCGPCRMVGPIIDQISEEYDGKAIVGKLDVDANQEFAAKYGVRNIPTVLVFQNGEVVGRQVGVAPKNAYSEAIDALL</sequence>
<keyword evidence="5 9" id="KW-0676">Redox-active center</keyword>
<dbReference type="PRINTS" id="PR00421">
    <property type="entry name" value="THIOREDOXIN"/>
</dbReference>
<feature type="active site" description="Nucleophile" evidence="8">
    <location>
        <position position="43"/>
    </location>
</feature>
<proteinExistence type="inferred from homology"/>
<evidence type="ECO:0000313" key="11">
    <source>
        <dbReference type="EMBL" id="WAC01314.1"/>
    </source>
</evidence>
<dbReference type="PIRSF" id="PIRSF000077">
    <property type="entry name" value="Thioredoxin"/>
    <property type="match status" value="1"/>
</dbReference>
<dbReference type="NCBIfam" id="TIGR01068">
    <property type="entry name" value="thioredoxin"/>
    <property type="match status" value="1"/>
</dbReference>
<organism evidence="11 12">
    <name type="scientific">Lacinutrix neustonica</name>
    <dbReference type="NCBI Taxonomy" id="2980107"/>
    <lineage>
        <taxon>Bacteria</taxon>
        <taxon>Pseudomonadati</taxon>
        <taxon>Bacteroidota</taxon>
        <taxon>Flavobacteriia</taxon>
        <taxon>Flavobacteriales</taxon>
        <taxon>Flavobacteriaceae</taxon>
        <taxon>Lacinutrix</taxon>
    </lineage>
</organism>
<evidence type="ECO:0000256" key="5">
    <source>
        <dbReference type="ARBA" id="ARBA00023284"/>
    </source>
</evidence>
<feature type="site" description="Contributes to redox potential value" evidence="8">
    <location>
        <position position="42"/>
    </location>
</feature>
<dbReference type="Gene3D" id="3.40.30.10">
    <property type="entry name" value="Glutaredoxin"/>
    <property type="match status" value="1"/>
</dbReference>
<dbReference type="PROSITE" id="PS51352">
    <property type="entry name" value="THIOREDOXIN_2"/>
    <property type="match status" value="1"/>
</dbReference>
<evidence type="ECO:0000256" key="4">
    <source>
        <dbReference type="ARBA" id="ARBA00023157"/>
    </source>
</evidence>
<dbReference type="RefSeq" id="WP_267675928.1">
    <property type="nucleotide sequence ID" value="NZ_CP113088.1"/>
</dbReference>
<feature type="domain" description="Thioredoxin" evidence="10">
    <location>
        <begin position="1"/>
        <end position="115"/>
    </location>
</feature>
<feature type="site" description="Contributes to redox potential value" evidence="8">
    <location>
        <position position="41"/>
    </location>
</feature>
<name>A0A9E8MUT4_9FLAO</name>
<feature type="site" description="Contributes to redox potential value" evidence="8">
    <location>
        <position position="34"/>
    </location>
</feature>
<evidence type="ECO:0000256" key="8">
    <source>
        <dbReference type="PIRSR" id="PIRSR000077-1"/>
    </source>
</evidence>
<dbReference type="EMBL" id="CP113088">
    <property type="protein sequence ID" value="WAC01314.1"/>
    <property type="molecule type" value="Genomic_DNA"/>
</dbReference>
<protein>
    <recommendedName>
        <fullName evidence="6 7">Thioredoxin</fullName>
    </recommendedName>
</protein>
<evidence type="ECO:0000256" key="2">
    <source>
        <dbReference type="ARBA" id="ARBA00022448"/>
    </source>
</evidence>
<evidence type="ECO:0000256" key="1">
    <source>
        <dbReference type="ARBA" id="ARBA00008987"/>
    </source>
</evidence>
<dbReference type="GO" id="GO:0045454">
    <property type="term" value="P:cell redox homeostasis"/>
    <property type="evidence" value="ECO:0007669"/>
    <property type="project" value="TreeGrafter"/>
</dbReference>
<feature type="active site" description="Nucleophile" evidence="8">
    <location>
        <position position="40"/>
    </location>
</feature>
<gene>
    <name evidence="11" type="primary">trxA</name>
    <name evidence="11" type="ORF">N7U66_14685</name>
</gene>
<keyword evidence="12" id="KW-1185">Reference proteome</keyword>
<dbReference type="InterPro" id="IPR036249">
    <property type="entry name" value="Thioredoxin-like_sf"/>
</dbReference>
<dbReference type="KEGG" id="lnu:N7U66_14685"/>
<reference evidence="11" key="1">
    <citation type="submission" date="2022-11" db="EMBL/GenBank/DDBJ databases">
        <title>Lacinutrix neustonica HL-RS19T sp. nov., isolated from the surface microlayer sample of brackish Lake Shihwa.</title>
        <authorList>
            <person name="Choi J.Y."/>
            <person name="Hwang C.Y."/>
        </authorList>
    </citation>
    <scope>NUCLEOTIDE SEQUENCE</scope>
    <source>
        <strain evidence="11">HL-RS19</strain>
    </source>
</reference>
<dbReference type="CDD" id="cd02947">
    <property type="entry name" value="TRX_family"/>
    <property type="match status" value="1"/>
</dbReference>
<dbReference type="Pfam" id="PF00085">
    <property type="entry name" value="Thioredoxin"/>
    <property type="match status" value="1"/>
</dbReference>
<comment type="similarity">
    <text evidence="1 7">Belongs to the thioredoxin family.</text>
</comment>
<dbReference type="AlphaFoldDB" id="A0A9E8MUT4"/>
<dbReference type="PANTHER" id="PTHR45663">
    <property type="entry name" value="GEO12009P1"/>
    <property type="match status" value="1"/>
</dbReference>
<dbReference type="SUPFAM" id="SSF52833">
    <property type="entry name" value="Thioredoxin-like"/>
    <property type="match status" value="1"/>
</dbReference>
<dbReference type="InterPro" id="IPR017937">
    <property type="entry name" value="Thioredoxin_CS"/>
</dbReference>
<dbReference type="PANTHER" id="PTHR45663:SF11">
    <property type="entry name" value="GEO12009P1"/>
    <property type="match status" value="1"/>
</dbReference>
<evidence type="ECO:0000256" key="6">
    <source>
        <dbReference type="NCBIfam" id="TIGR01068"/>
    </source>
</evidence>
<keyword evidence="2" id="KW-0813">Transport</keyword>
<dbReference type="GO" id="GO:0015035">
    <property type="term" value="F:protein-disulfide reductase activity"/>
    <property type="evidence" value="ECO:0007669"/>
    <property type="project" value="UniProtKB-UniRule"/>
</dbReference>
<keyword evidence="3" id="KW-0249">Electron transport</keyword>
<evidence type="ECO:0000313" key="12">
    <source>
        <dbReference type="Proteomes" id="UP001164705"/>
    </source>
</evidence>
<dbReference type="Proteomes" id="UP001164705">
    <property type="component" value="Chromosome"/>
</dbReference>
<dbReference type="InterPro" id="IPR005746">
    <property type="entry name" value="Thioredoxin"/>
</dbReference>